<protein>
    <submittedName>
        <fullName evidence="1">Uncharacterized protein</fullName>
    </submittedName>
</protein>
<name>A0A1X3DJV1_9NEIS</name>
<gene>
    <name evidence="1" type="ORF">BV912_03675</name>
</gene>
<evidence type="ECO:0000313" key="2">
    <source>
        <dbReference type="Proteomes" id="UP000193303"/>
    </source>
</evidence>
<evidence type="ECO:0000313" key="1">
    <source>
        <dbReference type="EMBL" id="OSI23515.1"/>
    </source>
</evidence>
<dbReference type="Proteomes" id="UP000193303">
    <property type="component" value="Unassembled WGS sequence"/>
</dbReference>
<dbReference type="EMBL" id="MTAB01000006">
    <property type="protein sequence ID" value="OSI23515.1"/>
    <property type="molecule type" value="Genomic_DNA"/>
</dbReference>
<organism evidence="1 2">
    <name type="scientific">Neisseria dumasiana</name>
    <dbReference type="NCBI Taxonomy" id="1931275"/>
    <lineage>
        <taxon>Bacteria</taxon>
        <taxon>Pseudomonadati</taxon>
        <taxon>Pseudomonadota</taxon>
        <taxon>Betaproteobacteria</taxon>
        <taxon>Neisseriales</taxon>
        <taxon>Neisseriaceae</taxon>
        <taxon>Neisseria</taxon>
    </lineage>
</organism>
<reference evidence="2" key="1">
    <citation type="submission" date="2017-01" db="EMBL/GenBank/DDBJ databases">
        <authorList>
            <person name="Mah S.A."/>
            <person name="Swanson W.J."/>
            <person name="Moy G.W."/>
            <person name="Vacquier V.D."/>
        </authorList>
    </citation>
    <scope>NUCLEOTIDE SEQUENCE [LARGE SCALE GENOMIC DNA]</scope>
    <source>
        <strain evidence="2">124861</strain>
    </source>
</reference>
<sequence length="215" mass="24365">MKMKRIVLVTGGTERQRNRYIARQQNQTKNREIRAVLALSNEETLHDLEHAWGVDLYIGMNNTEHIAQEVLDKVTERVHLSHENGQLTVIETDNSGKEIKYKFDNDADISCWQAITHTQIVIIGNSDDGRTIFPSELLNEDGCDAAFAFAVLLATRELHDPFAHLDTEIGSRLDKLFSYKLNTVSYDPKTRTGFASIRDYPPPAVGTIRGLPEDR</sequence>
<dbReference type="AlphaFoldDB" id="A0A1X3DJV1"/>
<comment type="caution">
    <text evidence="1">The sequence shown here is derived from an EMBL/GenBank/DDBJ whole genome shotgun (WGS) entry which is preliminary data.</text>
</comment>
<proteinExistence type="predicted"/>
<accession>A0A1X3DJV1</accession>